<dbReference type="AlphaFoldDB" id="A0ABD4WMF3"/>
<evidence type="ECO:0000313" key="1">
    <source>
        <dbReference type="EMBL" id="MDD9781407.1"/>
    </source>
</evidence>
<protein>
    <submittedName>
        <fullName evidence="1">Uncharacterized protein</fullName>
    </submittedName>
</protein>
<dbReference type="RefSeq" id="WP_055989986.1">
    <property type="nucleotide sequence ID" value="NZ_CP127875.1"/>
</dbReference>
<accession>A0ABD4WMF3</accession>
<gene>
    <name evidence="1" type="ORF">PVE99_03115</name>
</gene>
<dbReference type="Proteomes" id="UP001213771">
    <property type="component" value="Unassembled WGS sequence"/>
</dbReference>
<organism evidence="1 2">
    <name type="scientific">Priestia megaterium</name>
    <name type="common">Bacillus megaterium</name>
    <dbReference type="NCBI Taxonomy" id="1404"/>
    <lineage>
        <taxon>Bacteria</taxon>
        <taxon>Bacillati</taxon>
        <taxon>Bacillota</taxon>
        <taxon>Bacilli</taxon>
        <taxon>Bacillales</taxon>
        <taxon>Bacillaceae</taxon>
        <taxon>Priestia</taxon>
    </lineage>
</organism>
<dbReference type="EMBL" id="JARAOX010000112">
    <property type="protein sequence ID" value="MDD9781407.1"/>
    <property type="molecule type" value="Genomic_DNA"/>
</dbReference>
<reference evidence="1 2" key="1">
    <citation type="submission" date="2023-02" db="EMBL/GenBank/DDBJ databases">
        <authorList>
            <person name="Olszewska D."/>
        </authorList>
    </citation>
    <scope>NUCLEOTIDE SEQUENCE [LARGE SCALE GENOMIC DNA]</scope>
    <source>
        <strain evidence="1 2">FDU301</strain>
    </source>
</reference>
<name>A0ABD4WMF3_PRIMG</name>
<proteinExistence type="predicted"/>
<evidence type="ECO:0000313" key="2">
    <source>
        <dbReference type="Proteomes" id="UP001213771"/>
    </source>
</evidence>
<sequence length="91" mass="11001">MLFQKDVVLVSIKWIGEKSAIVRYRDQEEEVFFTPEEAKEFHHYISQGGDMLVPMNSKTKQLFFYVDEPWNEQELEELKDISYEKENKKHE</sequence>
<comment type="caution">
    <text evidence="1">The sequence shown here is derived from an EMBL/GenBank/DDBJ whole genome shotgun (WGS) entry which is preliminary data.</text>
</comment>